<keyword evidence="3 6" id="KW-0326">Glycosidase</keyword>
<evidence type="ECO:0000256" key="2">
    <source>
        <dbReference type="ARBA" id="ARBA00022801"/>
    </source>
</evidence>
<dbReference type="RefSeq" id="WP_209862208.1">
    <property type="nucleotide sequence ID" value="NZ_JAGGLD010000003.1"/>
</dbReference>
<reference evidence="8 9" key="1">
    <citation type="submission" date="2021-03" db="EMBL/GenBank/DDBJ databases">
        <title>Genomic Encyclopedia of Type Strains, Phase IV (KMG-IV): sequencing the most valuable type-strain genomes for metagenomic binning, comparative biology and taxonomic classification.</title>
        <authorList>
            <person name="Goeker M."/>
        </authorList>
    </citation>
    <scope>NUCLEOTIDE SEQUENCE [LARGE SCALE GENOMIC DNA]</scope>
    <source>
        <strain evidence="8 9">DSM 26806</strain>
    </source>
</reference>
<proteinExistence type="inferred from homology"/>
<dbReference type="EC" id="3.2.1.1" evidence="6"/>
<feature type="domain" description="Glycosyl hydrolase family 13 catalytic" evidence="7">
    <location>
        <begin position="13"/>
        <end position="419"/>
    </location>
</feature>
<dbReference type="InterPro" id="IPR032091">
    <property type="entry name" value="Malt_amylase-like_C"/>
</dbReference>
<evidence type="ECO:0000256" key="6">
    <source>
        <dbReference type="RuleBase" id="RU361134"/>
    </source>
</evidence>
<dbReference type="InterPro" id="IPR017853">
    <property type="entry name" value="GH"/>
</dbReference>
<dbReference type="Gene3D" id="3.90.400.10">
    <property type="entry name" value="Oligo-1,6-glucosidase, Domain 2"/>
    <property type="match status" value="1"/>
</dbReference>
<dbReference type="InterPro" id="IPR006046">
    <property type="entry name" value="Alpha_amylase"/>
</dbReference>
<evidence type="ECO:0000256" key="5">
    <source>
        <dbReference type="RuleBase" id="RU003615"/>
    </source>
</evidence>
<comment type="catalytic activity">
    <reaction evidence="6">
        <text>Endohydrolysis of (1-&gt;4)-alpha-D-glucosidic linkages in polysaccharides containing three or more (1-&gt;4)-alpha-linked D-glucose units.</text>
        <dbReference type="EC" id="3.2.1.1"/>
    </reaction>
</comment>
<evidence type="ECO:0000256" key="1">
    <source>
        <dbReference type="ARBA" id="ARBA00008061"/>
    </source>
</evidence>
<evidence type="ECO:0000256" key="3">
    <source>
        <dbReference type="ARBA" id="ARBA00023295"/>
    </source>
</evidence>
<protein>
    <recommendedName>
        <fullName evidence="6">Alpha-amylase</fullName>
        <ecNumber evidence="6">3.2.1.1</ecNumber>
    </recommendedName>
</protein>
<evidence type="ECO:0000256" key="4">
    <source>
        <dbReference type="ARBA" id="ARBA00036217"/>
    </source>
</evidence>
<evidence type="ECO:0000313" key="8">
    <source>
        <dbReference type="EMBL" id="MBP2001243.1"/>
    </source>
</evidence>
<dbReference type="Pfam" id="PF16657">
    <property type="entry name" value="Malt_amylase_C"/>
    <property type="match status" value="1"/>
</dbReference>
<dbReference type="GO" id="GO:0016798">
    <property type="term" value="F:hydrolase activity, acting on glycosyl bonds"/>
    <property type="evidence" value="ECO:0007669"/>
    <property type="project" value="UniProtKB-KW"/>
</dbReference>
<keyword evidence="9" id="KW-1185">Reference proteome</keyword>
<accession>A0ABS4JHP2</accession>
<name>A0ABS4JHP2_9BACL</name>
<comment type="similarity">
    <text evidence="1 5">Belongs to the glycosyl hydrolase 13 family.</text>
</comment>
<comment type="catalytic activity">
    <reaction evidence="4">
        <text>Hydrolysis of (1-&gt;6)-alpha-D-glucosidic linkages in some oligosaccharides produced from starch and glycogen by alpha-amylase, and in isomaltose.</text>
        <dbReference type="EC" id="3.2.1.10"/>
    </reaction>
</comment>
<organism evidence="8 9">
    <name type="scientific">Paenibacillus shirakamiensis</name>
    <dbReference type="NCBI Taxonomy" id="1265935"/>
    <lineage>
        <taxon>Bacteria</taxon>
        <taxon>Bacillati</taxon>
        <taxon>Bacillota</taxon>
        <taxon>Bacilli</taxon>
        <taxon>Bacillales</taxon>
        <taxon>Paenibacillaceae</taxon>
        <taxon>Paenibacillus</taxon>
    </lineage>
</organism>
<dbReference type="SUPFAM" id="SSF51011">
    <property type="entry name" value="Glycosyl hydrolase domain"/>
    <property type="match status" value="1"/>
</dbReference>
<dbReference type="Pfam" id="PF00128">
    <property type="entry name" value="Alpha-amylase"/>
    <property type="match status" value="1"/>
</dbReference>
<dbReference type="NCBIfam" id="NF008183">
    <property type="entry name" value="PRK10933.1"/>
    <property type="match status" value="1"/>
</dbReference>
<dbReference type="PANTHER" id="PTHR10357">
    <property type="entry name" value="ALPHA-AMYLASE FAMILY MEMBER"/>
    <property type="match status" value="1"/>
</dbReference>
<sequence length="558" mass="65387">MDQPWWKRSIVYQIYPRSFMDSNQDGIGDLQGIISKLDYLDELGIDVIWLCPVYESPNYDNGYDVSDYKQILSDFGTMEDFDELLALAHQKGIKIIMDLVLNHTSDEHPWFLASQRSKDNAYRNYYIWRQSDPSGKEPNNWRSVFGGSVWEYDDQTKEQYFHLFTTRQPDLNWEEPALRQEIYDIMKWWLDKGIDGFRVDAATYIKKEPGLPNLPCGHGERYVNAMAGYSNRPGIRDFMQEMKEEVLNEYDCMTVAEACWLNPEEAASYVQEEEGFFNMIFQFEHMGVDRGNGKWDSQPWTVPDLKKRMAKWQLGLQGRGWNSLYLENHDQPRSVSRFGDEHTYHQASSKMLATFYMLMQGTPFIYQGQELGMTNVRLPDMESYQDVESHTYVRHARENGVSESDILQNLWRNSRDNARTPMQWDHSEHSGFTKGTPWMSVNSNYEAINVADQLKDPNSILNYYKRLIEIRTKYEVAIFGDFELLDPDHEEIAVYTRSYQDQVLIVVCNFKSGTPKFELANYVQSTQAEQLAGNYDCPIQQIDFSLLQPYECRVYLKS</sequence>
<dbReference type="InterPro" id="IPR006047">
    <property type="entry name" value="GH13_cat_dom"/>
</dbReference>
<dbReference type="InterPro" id="IPR013780">
    <property type="entry name" value="Glyco_hydro_b"/>
</dbReference>
<keyword evidence="6" id="KW-0119">Carbohydrate metabolism</keyword>
<dbReference type="Gene3D" id="2.60.40.1180">
    <property type="entry name" value="Golgi alpha-mannosidase II"/>
    <property type="match status" value="1"/>
</dbReference>
<evidence type="ECO:0000259" key="7">
    <source>
        <dbReference type="SMART" id="SM00642"/>
    </source>
</evidence>
<gene>
    <name evidence="8" type="ORF">J2Z69_002286</name>
</gene>
<dbReference type="PANTHER" id="PTHR10357:SF184">
    <property type="entry name" value="OLIGO-1,6-GLUCOSIDASE 1"/>
    <property type="match status" value="1"/>
</dbReference>
<dbReference type="PRINTS" id="PR00110">
    <property type="entry name" value="ALPHAAMYLASE"/>
</dbReference>
<dbReference type="EMBL" id="JAGGLD010000003">
    <property type="protein sequence ID" value="MBP2001243.1"/>
    <property type="molecule type" value="Genomic_DNA"/>
</dbReference>
<dbReference type="Proteomes" id="UP001519288">
    <property type="component" value="Unassembled WGS sequence"/>
</dbReference>
<comment type="caution">
    <text evidence="8">The sequence shown here is derived from an EMBL/GenBank/DDBJ whole genome shotgun (WGS) entry which is preliminary data.</text>
</comment>
<dbReference type="Gene3D" id="3.20.20.80">
    <property type="entry name" value="Glycosidases"/>
    <property type="match status" value="1"/>
</dbReference>
<dbReference type="SMART" id="SM00642">
    <property type="entry name" value="Aamy"/>
    <property type="match status" value="1"/>
</dbReference>
<dbReference type="InterPro" id="IPR045857">
    <property type="entry name" value="O16G_dom_2"/>
</dbReference>
<dbReference type="CDD" id="cd11333">
    <property type="entry name" value="AmyAc_SI_OligoGlu_DGase"/>
    <property type="match status" value="1"/>
</dbReference>
<evidence type="ECO:0000313" key="9">
    <source>
        <dbReference type="Proteomes" id="UP001519288"/>
    </source>
</evidence>
<dbReference type="SUPFAM" id="SSF51445">
    <property type="entry name" value="(Trans)glycosidases"/>
    <property type="match status" value="1"/>
</dbReference>
<keyword evidence="2 6" id="KW-0378">Hydrolase</keyword>